<evidence type="ECO:0000256" key="2">
    <source>
        <dbReference type="ARBA" id="ARBA00007749"/>
    </source>
</evidence>
<evidence type="ECO:0000313" key="7">
    <source>
        <dbReference type="EMBL" id="SVC33519.1"/>
    </source>
</evidence>
<dbReference type="SUPFAM" id="SSF56281">
    <property type="entry name" value="Metallo-hydrolase/oxidoreductase"/>
    <property type="match status" value="1"/>
</dbReference>
<keyword evidence="4" id="KW-0378">Hydrolase</keyword>
<comment type="cofactor">
    <cofactor evidence="1">
        <name>Zn(2+)</name>
        <dbReference type="ChEBI" id="CHEBI:29105"/>
    </cofactor>
</comment>
<keyword evidence="3" id="KW-0479">Metal-binding</keyword>
<keyword evidence="5" id="KW-0862">Zinc</keyword>
<evidence type="ECO:0000259" key="6">
    <source>
        <dbReference type="SMART" id="SM00849"/>
    </source>
</evidence>
<sequence length="251" mass="28294">MRRDNFIITPSHPIDLHDSEMPLDYFVWAVRNENRTIVVDTGFERTEGDKRGRTITRLPCEGLEIMGIDAAKVEDVIITHLHYDHAGTLDDFPAARFHLQESEMNYATGKHMCHEPFGHAYAPDHICTMVRRVFDGRVMFHDGAAEIAPGISVHWIGGHTAGVQCVRILTKRGWVVLASDASHFYENMEGTAPFPIVYSASDMVQGYATMRDLAESGKHIIPGHDPLVMERYPIAKDGQKDVIRLDVMPKE</sequence>
<proteinExistence type="inferred from homology"/>
<dbReference type="InterPro" id="IPR001279">
    <property type="entry name" value="Metallo-B-lactamas"/>
</dbReference>
<protein>
    <recommendedName>
        <fullName evidence="6">Metallo-beta-lactamase domain-containing protein</fullName>
    </recommendedName>
</protein>
<dbReference type="PANTHER" id="PTHR42978:SF7">
    <property type="entry name" value="METALLO-HYDROLASE RV2300C-RELATED"/>
    <property type="match status" value="1"/>
</dbReference>
<feature type="domain" description="Metallo-beta-lactamase" evidence="6">
    <location>
        <begin position="24"/>
        <end position="224"/>
    </location>
</feature>
<dbReference type="SMART" id="SM00849">
    <property type="entry name" value="Lactamase_B"/>
    <property type="match status" value="1"/>
</dbReference>
<dbReference type="InterPro" id="IPR036866">
    <property type="entry name" value="RibonucZ/Hydroxyglut_hydro"/>
</dbReference>
<dbReference type="GO" id="GO:0016787">
    <property type="term" value="F:hydrolase activity"/>
    <property type="evidence" value="ECO:0007669"/>
    <property type="project" value="UniProtKB-KW"/>
</dbReference>
<evidence type="ECO:0000256" key="3">
    <source>
        <dbReference type="ARBA" id="ARBA00022723"/>
    </source>
</evidence>
<dbReference type="InterPro" id="IPR051013">
    <property type="entry name" value="MBL_superfamily_lactonases"/>
</dbReference>
<evidence type="ECO:0000256" key="5">
    <source>
        <dbReference type="ARBA" id="ARBA00022833"/>
    </source>
</evidence>
<comment type="similarity">
    <text evidence="2">Belongs to the metallo-beta-lactamase superfamily.</text>
</comment>
<evidence type="ECO:0000256" key="4">
    <source>
        <dbReference type="ARBA" id="ARBA00022801"/>
    </source>
</evidence>
<reference evidence="7" key="1">
    <citation type="submission" date="2018-05" db="EMBL/GenBank/DDBJ databases">
        <authorList>
            <person name="Lanie J.A."/>
            <person name="Ng W.-L."/>
            <person name="Kazmierczak K.M."/>
            <person name="Andrzejewski T.M."/>
            <person name="Davidsen T.M."/>
            <person name="Wayne K.J."/>
            <person name="Tettelin H."/>
            <person name="Glass J.I."/>
            <person name="Rusch D."/>
            <person name="Podicherti R."/>
            <person name="Tsui H.-C.T."/>
            <person name="Winkler M.E."/>
        </authorList>
    </citation>
    <scope>NUCLEOTIDE SEQUENCE</scope>
</reference>
<dbReference type="GO" id="GO:0046872">
    <property type="term" value="F:metal ion binding"/>
    <property type="evidence" value="ECO:0007669"/>
    <property type="project" value="UniProtKB-KW"/>
</dbReference>
<organism evidence="7">
    <name type="scientific">marine metagenome</name>
    <dbReference type="NCBI Taxonomy" id="408172"/>
    <lineage>
        <taxon>unclassified sequences</taxon>
        <taxon>metagenomes</taxon>
        <taxon>ecological metagenomes</taxon>
    </lineage>
</organism>
<dbReference type="Pfam" id="PF00753">
    <property type="entry name" value="Lactamase_B"/>
    <property type="match status" value="1"/>
</dbReference>
<evidence type="ECO:0000256" key="1">
    <source>
        <dbReference type="ARBA" id="ARBA00001947"/>
    </source>
</evidence>
<gene>
    <name evidence="7" type="ORF">METZ01_LOCUS286373</name>
</gene>
<dbReference type="CDD" id="cd07729">
    <property type="entry name" value="AHL_lactonase_MBL-fold"/>
    <property type="match status" value="1"/>
</dbReference>
<name>A0A382LA65_9ZZZZ</name>
<dbReference type="PANTHER" id="PTHR42978">
    <property type="entry name" value="QUORUM-QUENCHING LACTONASE YTNP-RELATED-RELATED"/>
    <property type="match status" value="1"/>
</dbReference>
<dbReference type="Gene3D" id="3.60.15.10">
    <property type="entry name" value="Ribonuclease Z/Hydroxyacylglutathione hydrolase-like"/>
    <property type="match status" value="1"/>
</dbReference>
<dbReference type="AlphaFoldDB" id="A0A382LA65"/>
<accession>A0A382LA65</accession>
<dbReference type="EMBL" id="UINC01085712">
    <property type="protein sequence ID" value="SVC33519.1"/>
    <property type="molecule type" value="Genomic_DNA"/>
</dbReference>